<evidence type="ECO:0000256" key="3">
    <source>
        <dbReference type="ARBA" id="ARBA00022692"/>
    </source>
</evidence>
<gene>
    <name evidence="9" type="ORF">GGR00_003574</name>
</gene>
<evidence type="ECO:0000256" key="2">
    <source>
        <dbReference type="ARBA" id="ARBA00007862"/>
    </source>
</evidence>
<evidence type="ECO:0000256" key="6">
    <source>
        <dbReference type="PIRNR" id="PIRNR005651"/>
    </source>
</evidence>
<evidence type="ECO:0000256" key="4">
    <source>
        <dbReference type="ARBA" id="ARBA00022989"/>
    </source>
</evidence>
<feature type="compositionally biased region" description="Low complexity" evidence="7">
    <location>
        <begin position="296"/>
        <end position="306"/>
    </location>
</feature>
<evidence type="ECO:0000259" key="8">
    <source>
        <dbReference type="SMART" id="SM00244"/>
    </source>
</evidence>
<dbReference type="SMART" id="SM00244">
    <property type="entry name" value="PHB"/>
    <property type="match status" value="1"/>
</dbReference>
<comment type="subcellular location">
    <subcellularLocation>
        <location evidence="1">Membrane</location>
        <topology evidence="1">Single-pass membrane protein</topology>
    </subcellularLocation>
</comment>
<keyword evidence="5" id="KW-0472">Membrane</keyword>
<evidence type="ECO:0000256" key="5">
    <source>
        <dbReference type="ARBA" id="ARBA00023136"/>
    </source>
</evidence>
<dbReference type="EMBL" id="JACHOU010000009">
    <property type="protein sequence ID" value="MBB6355769.1"/>
    <property type="molecule type" value="Genomic_DNA"/>
</dbReference>
<evidence type="ECO:0000313" key="10">
    <source>
        <dbReference type="Proteomes" id="UP000536262"/>
    </source>
</evidence>
<dbReference type="PANTHER" id="PTHR42911:SF1">
    <property type="entry name" value="MODULATOR OF FTSH PROTEASE HFLC"/>
    <property type="match status" value="1"/>
</dbReference>
<comment type="function">
    <text evidence="6">HflC and HflK could regulate a protease.</text>
</comment>
<dbReference type="PANTHER" id="PTHR42911">
    <property type="entry name" value="MODULATOR OF FTSH PROTEASE HFLC"/>
    <property type="match status" value="1"/>
</dbReference>
<organism evidence="9 10">
    <name type="scientific">Aminobacter aganoensis</name>
    <dbReference type="NCBI Taxonomy" id="83264"/>
    <lineage>
        <taxon>Bacteria</taxon>
        <taxon>Pseudomonadati</taxon>
        <taxon>Pseudomonadota</taxon>
        <taxon>Alphaproteobacteria</taxon>
        <taxon>Hyphomicrobiales</taxon>
        <taxon>Phyllobacteriaceae</taxon>
        <taxon>Aminobacter</taxon>
    </lineage>
</organism>
<evidence type="ECO:0000256" key="1">
    <source>
        <dbReference type="ARBA" id="ARBA00004167"/>
    </source>
</evidence>
<keyword evidence="10" id="KW-1185">Reference proteome</keyword>
<protein>
    <recommendedName>
        <fullName evidence="6">Protein HflC</fullName>
    </recommendedName>
</protein>
<dbReference type="InterPro" id="IPR036013">
    <property type="entry name" value="Band_7/SPFH_dom_sf"/>
</dbReference>
<keyword evidence="4" id="KW-1133">Transmembrane helix</keyword>
<evidence type="ECO:0000256" key="7">
    <source>
        <dbReference type="SAM" id="MobiDB-lite"/>
    </source>
</evidence>
<proteinExistence type="inferred from homology"/>
<keyword evidence="9" id="KW-0645">Protease</keyword>
<accession>A0A7X0KM80</accession>
<evidence type="ECO:0000313" key="9">
    <source>
        <dbReference type="EMBL" id="MBB6355769.1"/>
    </source>
</evidence>
<dbReference type="PIRSF" id="PIRSF005651">
    <property type="entry name" value="HflC"/>
    <property type="match status" value="1"/>
</dbReference>
<dbReference type="GO" id="GO:0008233">
    <property type="term" value="F:peptidase activity"/>
    <property type="evidence" value="ECO:0007669"/>
    <property type="project" value="UniProtKB-KW"/>
</dbReference>
<sequence length="320" mass="34989">MKPLRITALGILGLGFLAATLTLYQVDTTEYAIVTQFGRPVRVLEYPGLYIKAPDPIQNVLKISKQIQVYNLPKTEFLSRDKKNIMVEAYATWQVTDALAFLKNVNNLRGAGTQLNDIIKAELGAALGQVELGSLVTVDASEASLSDTLNAVKERAAARTGAYGFTVTDVQLKELTFPEANLTSVFQRMRSEREAIARQFRSEGAEEAARIRAEADTEKAKILATANRESAETRGTADAEAIAIYASSFGKDKDFYRFTRTLEAYDKFIDEGTTLILPADSDLLQYLDPRNALKLPSSATATAPSSNESPEVAVGSEFNK</sequence>
<keyword evidence="3" id="KW-0812">Transmembrane</keyword>
<keyword evidence="9" id="KW-0378">Hydrolase</keyword>
<dbReference type="Proteomes" id="UP000536262">
    <property type="component" value="Unassembled WGS sequence"/>
</dbReference>
<dbReference type="GO" id="GO:0016020">
    <property type="term" value="C:membrane"/>
    <property type="evidence" value="ECO:0007669"/>
    <property type="project" value="UniProtKB-SubCell"/>
</dbReference>
<comment type="caution">
    <text evidence="9">The sequence shown here is derived from an EMBL/GenBank/DDBJ whole genome shotgun (WGS) entry which is preliminary data.</text>
</comment>
<dbReference type="CDD" id="cd03405">
    <property type="entry name" value="SPFH_HflC"/>
    <property type="match status" value="1"/>
</dbReference>
<dbReference type="InterPro" id="IPR010200">
    <property type="entry name" value="HflC"/>
</dbReference>
<dbReference type="SUPFAM" id="SSF117892">
    <property type="entry name" value="Band 7/SPFH domain"/>
    <property type="match status" value="1"/>
</dbReference>
<reference evidence="9 10" key="1">
    <citation type="submission" date="2020-08" db="EMBL/GenBank/DDBJ databases">
        <title>Genomic Encyclopedia of Type Strains, Phase IV (KMG-IV): sequencing the most valuable type-strain genomes for metagenomic binning, comparative biology and taxonomic classification.</title>
        <authorList>
            <person name="Goeker M."/>
        </authorList>
    </citation>
    <scope>NUCLEOTIDE SEQUENCE [LARGE SCALE GENOMIC DNA]</scope>
    <source>
        <strain evidence="9 10">DSM 7051</strain>
    </source>
</reference>
<dbReference type="Pfam" id="PF01145">
    <property type="entry name" value="Band_7"/>
    <property type="match status" value="1"/>
</dbReference>
<comment type="similarity">
    <text evidence="2 6">Belongs to the band 7/mec-2 family. HflC subfamily.</text>
</comment>
<dbReference type="AlphaFoldDB" id="A0A7X0KM80"/>
<name>A0A7X0KM80_9HYPH</name>
<dbReference type="Gene3D" id="3.30.479.30">
    <property type="entry name" value="Band 7 domain"/>
    <property type="match status" value="1"/>
</dbReference>
<dbReference type="InterPro" id="IPR001107">
    <property type="entry name" value="Band_7"/>
</dbReference>
<feature type="domain" description="Band 7" evidence="8">
    <location>
        <begin position="21"/>
        <end position="189"/>
    </location>
</feature>
<dbReference type="GO" id="GO:0006508">
    <property type="term" value="P:proteolysis"/>
    <property type="evidence" value="ECO:0007669"/>
    <property type="project" value="UniProtKB-KW"/>
</dbReference>
<dbReference type="RefSeq" id="WP_184700170.1">
    <property type="nucleotide sequence ID" value="NZ_BAABEG010000005.1"/>
</dbReference>
<feature type="region of interest" description="Disordered" evidence="7">
    <location>
        <begin position="296"/>
        <end position="320"/>
    </location>
</feature>